<sequence>MSLVIQEVRNAIGIITFDNYDRRNALSKAFIADIMTAMNSLLYEEVRVIIFRAHPGAKVWSAGHDIMELERPGRDPLGYYDPLEKIIRAIQNCPTPVIALIEGGVWGGACELACICDILIGGPNASFTITPSRFGIPYNPSGILHLINRCGLGAAKEMFFTAQSVNAERALRLGILNHLVAATELEDFTYDLAGAIARNSPLSVSVIKEQLRIFSNALALNPETFERIQGLRRLVWDSEDYIEGKKAFLEKRAPIFKGE</sequence>
<dbReference type="RefSeq" id="WP_013707330.1">
    <property type="nucleotide sequence ID" value="NC_015388.1"/>
</dbReference>
<dbReference type="SUPFAM" id="SSF52096">
    <property type="entry name" value="ClpP/crotonase"/>
    <property type="match status" value="1"/>
</dbReference>
<dbReference type="AlphaFoldDB" id="F2NFV2"/>
<dbReference type="Gene3D" id="3.90.226.10">
    <property type="entry name" value="2-enoyl-CoA Hydratase, Chain A, domain 1"/>
    <property type="match status" value="1"/>
</dbReference>
<dbReference type="GO" id="GO:0016829">
    <property type="term" value="F:lyase activity"/>
    <property type="evidence" value="ECO:0007669"/>
    <property type="project" value="UniProtKB-KW"/>
</dbReference>
<keyword evidence="2 3" id="KW-0456">Lyase</keyword>
<reference evidence="4" key="2">
    <citation type="submission" date="2011-03" db="EMBL/GenBank/DDBJ databases">
        <title>The complete genome of Desulfobacca acetoxidans DSM 11109.</title>
        <authorList>
            <consortium name="US DOE Joint Genome Institute (JGI-PGF)"/>
            <person name="Lucas S."/>
            <person name="Copeland A."/>
            <person name="Lapidus A."/>
            <person name="Bruce D."/>
            <person name="Goodwin L."/>
            <person name="Pitluck S."/>
            <person name="Peters L."/>
            <person name="Kyrpides N."/>
            <person name="Mavromatis K."/>
            <person name="Ivanova N."/>
            <person name="Ovchinnikova G."/>
            <person name="Teshima H."/>
            <person name="Detter J.C."/>
            <person name="Han C."/>
            <person name="Land M."/>
            <person name="Hauser L."/>
            <person name="Markowitz V."/>
            <person name="Cheng J.-F."/>
            <person name="Hugenholtz P."/>
            <person name="Woyke T."/>
            <person name="Wu D."/>
            <person name="Spring S."/>
            <person name="Schueler E."/>
            <person name="Brambilla E."/>
            <person name="Klenk H.-P."/>
            <person name="Eisen J.A."/>
        </authorList>
    </citation>
    <scope>NUCLEOTIDE SEQUENCE [LARGE SCALE GENOMIC DNA]</scope>
    <source>
        <strain evidence="4">ATCC 700848 / DSM 11109 / ASRB2</strain>
    </source>
</reference>
<dbReference type="NCBIfam" id="NF008506">
    <property type="entry name" value="PRK11423.1"/>
    <property type="match status" value="1"/>
</dbReference>
<accession>F2NFV2</accession>
<dbReference type="Pfam" id="PF00378">
    <property type="entry name" value="ECH_1"/>
    <property type="match status" value="1"/>
</dbReference>
<evidence type="ECO:0000313" key="4">
    <source>
        <dbReference type="Proteomes" id="UP000000483"/>
    </source>
</evidence>
<dbReference type="InterPro" id="IPR001753">
    <property type="entry name" value="Enoyl-CoA_hydra/iso"/>
</dbReference>
<keyword evidence="4" id="KW-1185">Reference proteome</keyword>
<dbReference type="STRING" id="880072.Desac_2400"/>
<dbReference type="CDD" id="cd06558">
    <property type="entry name" value="crotonase-like"/>
    <property type="match status" value="1"/>
</dbReference>
<evidence type="ECO:0000256" key="2">
    <source>
        <dbReference type="ARBA" id="ARBA00023239"/>
    </source>
</evidence>
<dbReference type="HOGENOM" id="CLU_009834_7_3_7"/>
<gene>
    <name evidence="3" type="ordered locus">Desac_2400</name>
</gene>
<evidence type="ECO:0000313" key="3">
    <source>
        <dbReference type="EMBL" id="AEB10221.1"/>
    </source>
</evidence>
<dbReference type="PANTHER" id="PTHR11941:SF54">
    <property type="entry name" value="ENOYL-COA HYDRATASE, MITOCHONDRIAL"/>
    <property type="match status" value="1"/>
</dbReference>
<name>F2NFV2_DESAR</name>
<dbReference type="eggNOG" id="COG1024">
    <property type="taxonomic scope" value="Bacteria"/>
</dbReference>
<dbReference type="EMBL" id="CP002629">
    <property type="protein sequence ID" value="AEB10221.1"/>
    <property type="molecule type" value="Genomic_DNA"/>
</dbReference>
<dbReference type="Proteomes" id="UP000000483">
    <property type="component" value="Chromosome"/>
</dbReference>
<dbReference type="InterPro" id="IPR014748">
    <property type="entry name" value="Enoyl-CoA_hydra_C"/>
</dbReference>
<dbReference type="Gene3D" id="1.10.12.10">
    <property type="entry name" value="Lyase 2-enoyl-coa Hydratase, Chain A, domain 2"/>
    <property type="match status" value="1"/>
</dbReference>
<dbReference type="OrthoDB" id="5365311at2"/>
<dbReference type="InterPro" id="IPR029045">
    <property type="entry name" value="ClpP/crotonase-like_dom_sf"/>
</dbReference>
<comment type="similarity">
    <text evidence="1">Belongs to the enoyl-CoA hydratase/isomerase family.</text>
</comment>
<dbReference type="GO" id="GO:0006635">
    <property type="term" value="P:fatty acid beta-oxidation"/>
    <property type="evidence" value="ECO:0007669"/>
    <property type="project" value="TreeGrafter"/>
</dbReference>
<dbReference type="PANTHER" id="PTHR11941">
    <property type="entry name" value="ENOYL-COA HYDRATASE-RELATED"/>
    <property type="match status" value="1"/>
</dbReference>
<proteinExistence type="inferred from homology"/>
<dbReference type="EC" id="4.1.1.41" evidence="3"/>
<organism evidence="3 4">
    <name type="scientific">Desulfobacca acetoxidans (strain ATCC 700848 / DSM 11109 / ASRB2)</name>
    <dbReference type="NCBI Taxonomy" id="880072"/>
    <lineage>
        <taxon>Bacteria</taxon>
        <taxon>Pseudomonadati</taxon>
        <taxon>Thermodesulfobacteriota</taxon>
        <taxon>Desulfobaccia</taxon>
        <taxon>Desulfobaccales</taxon>
        <taxon>Desulfobaccaceae</taxon>
        <taxon>Desulfobacca</taxon>
    </lineage>
</organism>
<reference evidence="3 4" key="1">
    <citation type="journal article" date="2011" name="Stand. Genomic Sci.">
        <title>Complete genome sequence of the acetate-degrading sulfate reducer Desulfobacca acetoxidans type strain (ASRB2).</title>
        <authorList>
            <person name="Goker M."/>
            <person name="Teshima H."/>
            <person name="Lapidus A."/>
            <person name="Nolan M."/>
            <person name="Lucas S."/>
            <person name="Hammon N."/>
            <person name="Deshpande S."/>
            <person name="Cheng J.F."/>
            <person name="Tapia R."/>
            <person name="Han C."/>
            <person name="Goodwin L."/>
            <person name="Pitluck S."/>
            <person name="Huntemann M."/>
            <person name="Liolios K."/>
            <person name="Ivanova N."/>
            <person name="Pagani I."/>
            <person name="Mavromatis K."/>
            <person name="Ovchinikova G."/>
            <person name="Pati A."/>
            <person name="Chen A."/>
            <person name="Palaniappan K."/>
            <person name="Land M."/>
            <person name="Hauser L."/>
            <person name="Brambilla E.M."/>
            <person name="Rohde M."/>
            <person name="Spring S."/>
            <person name="Detter J.C."/>
            <person name="Woyke T."/>
            <person name="Bristow J."/>
            <person name="Eisen J.A."/>
            <person name="Markowitz V."/>
            <person name="Hugenholtz P."/>
            <person name="Kyrpides N.C."/>
            <person name="Klenk H.P."/>
        </authorList>
    </citation>
    <scope>NUCLEOTIDE SEQUENCE [LARGE SCALE GENOMIC DNA]</scope>
    <source>
        <strain evidence="4">ATCC 700848 / DSM 11109 / ASRB2</strain>
    </source>
</reference>
<evidence type="ECO:0000256" key="1">
    <source>
        <dbReference type="ARBA" id="ARBA00005254"/>
    </source>
</evidence>
<protein>
    <submittedName>
        <fullName evidence="3">Methylmalonyl-CoA decarboxylase</fullName>
        <ecNumber evidence="3">4.1.1.41</ecNumber>
    </submittedName>
</protein>
<dbReference type="KEGG" id="dao:Desac_2400"/>